<reference evidence="3" key="1">
    <citation type="journal article" date="2016" name="Nat. Commun.">
        <title>The Gonium pectorale genome demonstrates co-option of cell cycle regulation during the evolution of multicellularity.</title>
        <authorList>
            <person name="Hanschen E.R."/>
            <person name="Marriage T.N."/>
            <person name="Ferris P.J."/>
            <person name="Hamaji T."/>
            <person name="Toyoda A."/>
            <person name="Fujiyama A."/>
            <person name="Neme R."/>
            <person name="Noguchi H."/>
            <person name="Minakuchi Y."/>
            <person name="Suzuki M."/>
            <person name="Kawai-Toyooka H."/>
            <person name="Smith D.R."/>
            <person name="Sparks H."/>
            <person name="Anderson J."/>
            <person name="Bakaric R."/>
            <person name="Luria V."/>
            <person name="Karger A."/>
            <person name="Kirschner M.W."/>
            <person name="Durand P.M."/>
            <person name="Michod R.E."/>
            <person name="Nozaki H."/>
            <person name="Olson B.J."/>
        </authorList>
    </citation>
    <scope>NUCLEOTIDE SEQUENCE [LARGE SCALE GENOMIC DNA]</scope>
    <source>
        <strain evidence="3">NIES-2863</strain>
    </source>
</reference>
<gene>
    <name evidence="2" type="ORF">GPECTOR_25g393</name>
</gene>
<feature type="compositionally biased region" description="Gly residues" evidence="1">
    <location>
        <begin position="45"/>
        <end position="55"/>
    </location>
</feature>
<name>A0A150GG41_GONPE</name>
<feature type="compositionally biased region" description="Basic and acidic residues" evidence="1">
    <location>
        <begin position="158"/>
        <end position="173"/>
    </location>
</feature>
<dbReference type="Proteomes" id="UP000075714">
    <property type="component" value="Unassembled WGS sequence"/>
</dbReference>
<feature type="compositionally biased region" description="Basic and acidic residues" evidence="1">
    <location>
        <begin position="58"/>
        <end position="69"/>
    </location>
</feature>
<evidence type="ECO:0000313" key="3">
    <source>
        <dbReference type="Proteomes" id="UP000075714"/>
    </source>
</evidence>
<evidence type="ECO:0000313" key="2">
    <source>
        <dbReference type="EMBL" id="KXZ48809.1"/>
    </source>
</evidence>
<dbReference type="AlphaFoldDB" id="A0A150GG41"/>
<dbReference type="STRING" id="33097.A0A150GG41"/>
<protein>
    <submittedName>
        <fullName evidence="2">Uncharacterized protein</fullName>
    </submittedName>
</protein>
<dbReference type="EMBL" id="LSYV01000026">
    <property type="protein sequence ID" value="KXZ48809.1"/>
    <property type="molecule type" value="Genomic_DNA"/>
</dbReference>
<comment type="caution">
    <text evidence="2">The sequence shown here is derived from an EMBL/GenBank/DDBJ whole genome shotgun (WGS) entry which is preliminary data.</text>
</comment>
<keyword evidence="3" id="KW-1185">Reference proteome</keyword>
<sequence>MYGSRAADNAGGGGAEERQSSAPHPPSASSADASAVEAGVWLPEGSGGGGVGGTGSSDEERHRRIEQFRERTGMDSLDFIHDLNARVDPEAKAALIATHTGGTVSDVDEGELWASASQDMLAAAAAAEGPGGAATRAFVERFESRRSSPSPPPEAEAEVEKAEVAKAEAELKQPPEAVAEPVAAPEAEAGSALEAVLAATAVSASASAAADQAAAETTAAGGGSSGGSGALSASALAAGLESAMAGESAARDNVRRDIALLEDLAAALAALRGAEARGAPEAELSAARGALLAHMEALGAQLDQGYQRLDGVAGALETLRRVKAGQVGGRGDCGAGHGGAGPLTTPACGT</sequence>
<feature type="compositionally biased region" description="Low complexity" evidence="1">
    <location>
        <begin position="174"/>
        <end position="185"/>
    </location>
</feature>
<feature type="region of interest" description="Disordered" evidence="1">
    <location>
        <begin position="1"/>
        <end position="69"/>
    </location>
</feature>
<accession>A0A150GG41</accession>
<organism evidence="2 3">
    <name type="scientific">Gonium pectorale</name>
    <name type="common">Green alga</name>
    <dbReference type="NCBI Taxonomy" id="33097"/>
    <lineage>
        <taxon>Eukaryota</taxon>
        <taxon>Viridiplantae</taxon>
        <taxon>Chlorophyta</taxon>
        <taxon>core chlorophytes</taxon>
        <taxon>Chlorophyceae</taxon>
        <taxon>CS clade</taxon>
        <taxon>Chlamydomonadales</taxon>
        <taxon>Volvocaceae</taxon>
        <taxon>Gonium</taxon>
    </lineage>
</organism>
<evidence type="ECO:0000256" key="1">
    <source>
        <dbReference type="SAM" id="MobiDB-lite"/>
    </source>
</evidence>
<feature type="region of interest" description="Disordered" evidence="1">
    <location>
        <begin position="142"/>
        <end position="185"/>
    </location>
</feature>
<proteinExistence type="predicted"/>